<protein>
    <submittedName>
        <fullName evidence="2">Aminopeptidase P family protein</fullName>
    </submittedName>
</protein>
<dbReference type="Proteomes" id="UP000326903">
    <property type="component" value="Unassembled WGS sequence"/>
</dbReference>
<dbReference type="PANTHER" id="PTHR46112">
    <property type="entry name" value="AMINOPEPTIDASE"/>
    <property type="match status" value="1"/>
</dbReference>
<dbReference type="GO" id="GO:0004177">
    <property type="term" value="F:aminopeptidase activity"/>
    <property type="evidence" value="ECO:0007669"/>
    <property type="project" value="UniProtKB-KW"/>
</dbReference>
<dbReference type="EMBL" id="VYQF01000009">
    <property type="protein sequence ID" value="KAA9036135.1"/>
    <property type="molecule type" value="Genomic_DNA"/>
</dbReference>
<evidence type="ECO:0000313" key="2">
    <source>
        <dbReference type="EMBL" id="KAA9036135.1"/>
    </source>
</evidence>
<dbReference type="SUPFAM" id="SSF55920">
    <property type="entry name" value="Creatinase/aminopeptidase"/>
    <property type="match status" value="1"/>
</dbReference>
<sequence length="392" mass="43387">MDEIMDTKRKQMLQGIINKHHLGALIFWRPDELVMTLGYMPLWGLSFLLYTADDRPVLFIPEAEPVDIIPTGITFQTFPWGNISCPDPWENLYNQMKLLLQQKNLQELPVSFIPSIGGSAPCRMAGEQPPLPPGLIAALNGVSRKGWVDVSSDLLNLYAYKTAFDIQQLTITHQISAIAVQTFYANAVSGNTEADIAAAVEYEVAKCVNMPQIHFARAWAMIQSGVNAAWGGTYNRTTGKRLQNGELVIMEIGICVNGYWADITRTAKIGDVSKSQHEIYDLVYEAQKSGISMMKPGVKMRTIDSIVREKIEAAGFGRFFKHALGHHVGFRYHDFGPLLSPGSDSLLEEGMLLTVEPGIYGEEINMGVRIEDNVLITDSGCMVLSSYPGVPD</sequence>
<keyword evidence="3" id="KW-1185">Reference proteome</keyword>
<keyword evidence="2" id="KW-0645">Protease</keyword>
<keyword evidence="2" id="KW-0378">Hydrolase</keyword>
<comment type="caution">
    <text evidence="2">The sequence shown here is derived from an EMBL/GenBank/DDBJ whole genome shotgun (WGS) entry which is preliminary data.</text>
</comment>
<dbReference type="InterPro" id="IPR036005">
    <property type="entry name" value="Creatinase/aminopeptidase-like"/>
</dbReference>
<evidence type="ECO:0000313" key="3">
    <source>
        <dbReference type="Proteomes" id="UP000326903"/>
    </source>
</evidence>
<dbReference type="InterPro" id="IPR050659">
    <property type="entry name" value="Peptidase_M24B"/>
</dbReference>
<dbReference type="InterPro" id="IPR000994">
    <property type="entry name" value="Pept_M24"/>
</dbReference>
<dbReference type="AlphaFoldDB" id="A0A5J5ICC1"/>
<evidence type="ECO:0000259" key="1">
    <source>
        <dbReference type="Pfam" id="PF00557"/>
    </source>
</evidence>
<name>A0A5J5ICC1_9BACT</name>
<proteinExistence type="predicted"/>
<gene>
    <name evidence="2" type="ORF">FW778_19815</name>
</gene>
<keyword evidence="2" id="KW-0031">Aminopeptidase</keyword>
<dbReference type="Gene3D" id="3.90.230.10">
    <property type="entry name" value="Creatinase/methionine aminopeptidase superfamily"/>
    <property type="match status" value="1"/>
</dbReference>
<accession>A0A5J5ICC1</accession>
<dbReference type="Pfam" id="PF00557">
    <property type="entry name" value="Peptidase_M24"/>
    <property type="match status" value="1"/>
</dbReference>
<feature type="domain" description="Peptidase M24" evidence="1">
    <location>
        <begin position="169"/>
        <end position="378"/>
    </location>
</feature>
<dbReference type="PANTHER" id="PTHR46112:SF2">
    <property type="entry name" value="XAA-PRO AMINOPEPTIDASE P-RELATED"/>
    <property type="match status" value="1"/>
</dbReference>
<organism evidence="2 3">
    <name type="scientific">Ginsengibacter hankyongi</name>
    <dbReference type="NCBI Taxonomy" id="2607284"/>
    <lineage>
        <taxon>Bacteria</taxon>
        <taxon>Pseudomonadati</taxon>
        <taxon>Bacteroidota</taxon>
        <taxon>Chitinophagia</taxon>
        <taxon>Chitinophagales</taxon>
        <taxon>Chitinophagaceae</taxon>
        <taxon>Ginsengibacter</taxon>
    </lineage>
</organism>
<reference evidence="2 3" key="1">
    <citation type="submission" date="2019-09" db="EMBL/GenBank/DDBJ databases">
        <title>Draft genome sequence of Ginsengibacter sp. BR5-29.</title>
        <authorList>
            <person name="Im W.-T."/>
        </authorList>
    </citation>
    <scope>NUCLEOTIDE SEQUENCE [LARGE SCALE GENOMIC DNA]</scope>
    <source>
        <strain evidence="2 3">BR5-29</strain>
    </source>
</reference>